<evidence type="ECO:0000256" key="2">
    <source>
        <dbReference type="ARBA" id="ARBA00022946"/>
    </source>
</evidence>
<dbReference type="InterPro" id="IPR046848">
    <property type="entry name" value="E_motif"/>
</dbReference>
<dbReference type="AlphaFoldDB" id="A0A3L6SG77"/>
<dbReference type="Pfam" id="PF20431">
    <property type="entry name" value="E_motif"/>
    <property type="match status" value="1"/>
</dbReference>
<dbReference type="FunFam" id="1.25.40.10:FF:000158">
    <property type="entry name" value="pentatricopeptide repeat-containing protein At2g33680"/>
    <property type="match status" value="1"/>
</dbReference>
<dbReference type="NCBIfam" id="TIGR00756">
    <property type="entry name" value="PPR"/>
    <property type="match status" value="1"/>
</dbReference>
<dbReference type="GO" id="GO:0009451">
    <property type="term" value="P:RNA modification"/>
    <property type="evidence" value="ECO:0007669"/>
    <property type="project" value="InterPro"/>
</dbReference>
<dbReference type="PANTHER" id="PTHR47926">
    <property type="entry name" value="PENTATRICOPEPTIDE REPEAT-CONTAINING PROTEIN"/>
    <property type="match status" value="1"/>
</dbReference>
<dbReference type="GO" id="GO:0003723">
    <property type="term" value="F:RNA binding"/>
    <property type="evidence" value="ECO:0007669"/>
    <property type="project" value="InterPro"/>
</dbReference>
<protein>
    <submittedName>
        <fullName evidence="4">Pentatricopeptide repeat-containing protein</fullName>
    </submittedName>
</protein>
<keyword evidence="2" id="KW-0809">Transit peptide</keyword>
<comment type="caution">
    <text evidence="4">The sequence shown here is derived from an EMBL/GenBank/DDBJ whole genome shotgun (WGS) entry which is preliminary data.</text>
</comment>
<evidence type="ECO:0000313" key="4">
    <source>
        <dbReference type="EMBL" id="RLN19998.1"/>
    </source>
</evidence>
<dbReference type="InterPro" id="IPR011990">
    <property type="entry name" value="TPR-like_helical_dom_sf"/>
</dbReference>
<dbReference type="PROSITE" id="PS51375">
    <property type="entry name" value="PPR"/>
    <property type="match status" value="1"/>
</dbReference>
<dbReference type="STRING" id="4540.A0A3L6SG77"/>
<keyword evidence="1" id="KW-0677">Repeat</keyword>
<dbReference type="PANTHER" id="PTHR47926:SF535">
    <property type="entry name" value="PENTACOTRIPEPTIDE-REPEAT REGION OF PRORP DOMAIN-CONTAINING PROTEIN"/>
    <property type="match status" value="1"/>
</dbReference>
<dbReference type="Proteomes" id="UP000275267">
    <property type="component" value="Unassembled WGS sequence"/>
</dbReference>
<evidence type="ECO:0000256" key="3">
    <source>
        <dbReference type="PROSITE-ProRule" id="PRU00708"/>
    </source>
</evidence>
<proteinExistence type="predicted"/>
<dbReference type="OrthoDB" id="185373at2759"/>
<dbReference type="GO" id="GO:0099402">
    <property type="term" value="P:plant organ development"/>
    <property type="evidence" value="ECO:0007669"/>
    <property type="project" value="UniProtKB-ARBA"/>
</dbReference>
<name>A0A3L6SG77_PANMI</name>
<feature type="repeat" description="PPR" evidence="3">
    <location>
        <begin position="227"/>
        <end position="262"/>
    </location>
</feature>
<evidence type="ECO:0000256" key="1">
    <source>
        <dbReference type="ARBA" id="ARBA00022737"/>
    </source>
</evidence>
<organism evidence="4 5">
    <name type="scientific">Panicum miliaceum</name>
    <name type="common">Proso millet</name>
    <name type="synonym">Broomcorn millet</name>
    <dbReference type="NCBI Taxonomy" id="4540"/>
    <lineage>
        <taxon>Eukaryota</taxon>
        <taxon>Viridiplantae</taxon>
        <taxon>Streptophyta</taxon>
        <taxon>Embryophyta</taxon>
        <taxon>Tracheophyta</taxon>
        <taxon>Spermatophyta</taxon>
        <taxon>Magnoliopsida</taxon>
        <taxon>Liliopsida</taxon>
        <taxon>Poales</taxon>
        <taxon>Poaceae</taxon>
        <taxon>PACMAD clade</taxon>
        <taxon>Panicoideae</taxon>
        <taxon>Panicodae</taxon>
        <taxon>Paniceae</taxon>
        <taxon>Panicinae</taxon>
        <taxon>Panicum</taxon>
        <taxon>Panicum sect. Panicum</taxon>
    </lineage>
</organism>
<dbReference type="Gene3D" id="1.25.40.10">
    <property type="entry name" value="Tetratricopeptide repeat domain"/>
    <property type="match status" value="2"/>
</dbReference>
<dbReference type="Pfam" id="PF13041">
    <property type="entry name" value="PPR_2"/>
    <property type="match status" value="1"/>
</dbReference>
<dbReference type="InterPro" id="IPR046960">
    <property type="entry name" value="PPR_At4g14850-like_plant"/>
</dbReference>
<gene>
    <name evidence="4" type="ORF">C2845_PM02G25120</name>
</gene>
<sequence length="452" mass="48330">MQQSSRVHPQPHAGSLAPRIPRHLRTAAALAAAVQGLIDASPPRAASQTLHAQLLASGLSGTTADLSVKLLVLHLRCGSLHNARAVFDGMSRPTHAAHNYLAAGYFRRGLPGEALAIVRRLAASTGRVDVFALSMALKLSAALALPGVVAREVHARVVRSVVAPDEILSAALVDAYVKSGLLAYARRVHGVMPVRSVVCSTALLVGCMNEGMYGDAEAIFEGMEEKDVVAYNAMLEGYSKTEETAEGSLEVYKAMQRTGFRPTVSTFVSVLGACSLLSSPELGEQVFGEMRKRTDVRPNHATFLGVLSACAHAGLLAQGQEVFQSMESEYSLRPRMEHYACMVDLLGRFGSVRQAYDFVRGIPARPNSDVWAALLGAATLHGDVEVADVAAREVFELSRAGRPGAYMAFSNTLAAAGKWDGVHDVREMMRRRGVLKDAACSWVGSDNPPLVD</sequence>
<keyword evidence="5" id="KW-1185">Reference proteome</keyword>
<accession>A0A3L6SG77</accession>
<reference evidence="5" key="1">
    <citation type="journal article" date="2019" name="Nat. Commun.">
        <title>The genome of broomcorn millet.</title>
        <authorList>
            <person name="Zou C."/>
            <person name="Miki D."/>
            <person name="Li D."/>
            <person name="Tang Q."/>
            <person name="Xiao L."/>
            <person name="Rajput S."/>
            <person name="Deng P."/>
            <person name="Jia W."/>
            <person name="Huang R."/>
            <person name="Zhang M."/>
            <person name="Sun Y."/>
            <person name="Hu J."/>
            <person name="Fu X."/>
            <person name="Schnable P.S."/>
            <person name="Li F."/>
            <person name="Zhang H."/>
            <person name="Feng B."/>
            <person name="Zhu X."/>
            <person name="Liu R."/>
            <person name="Schnable J.C."/>
            <person name="Zhu J.-K."/>
            <person name="Zhang H."/>
        </authorList>
    </citation>
    <scope>NUCLEOTIDE SEQUENCE [LARGE SCALE GENOMIC DNA]</scope>
</reference>
<evidence type="ECO:0000313" key="5">
    <source>
        <dbReference type="Proteomes" id="UP000275267"/>
    </source>
</evidence>
<dbReference type="InterPro" id="IPR002885">
    <property type="entry name" value="PPR_rpt"/>
</dbReference>
<dbReference type="EMBL" id="PQIB02000005">
    <property type="protein sequence ID" value="RLN19998.1"/>
    <property type="molecule type" value="Genomic_DNA"/>
</dbReference>